<evidence type="ECO:0000256" key="4">
    <source>
        <dbReference type="ARBA" id="ARBA00023014"/>
    </source>
</evidence>
<comment type="caution">
    <text evidence="6">The sequence shown here is derived from an EMBL/GenBank/DDBJ whole genome shotgun (WGS) entry which is preliminary data.</text>
</comment>
<accession>A0ABV3FAJ1</accession>
<dbReference type="SFLD" id="SFLDG01072">
    <property type="entry name" value="dehydrogenase_like"/>
    <property type="match status" value="1"/>
</dbReference>
<dbReference type="InterPro" id="IPR007197">
    <property type="entry name" value="rSAM"/>
</dbReference>
<dbReference type="SUPFAM" id="SSF102114">
    <property type="entry name" value="Radical SAM enzymes"/>
    <property type="match status" value="1"/>
</dbReference>
<dbReference type="PANTHER" id="PTHR43273">
    <property type="entry name" value="ANAEROBIC SULFATASE-MATURATING ENZYME HOMOLOG ASLB-RELATED"/>
    <property type="match status" value="1"/>
</dbReference>
<dbReference type="SMART" id="SM00729">
    <property type="entry name" value="Elp3"/>
    <property type="match status" value="1"/>
</dbReference>
<keyword evidence="4" id="KW-0411">Iron-sulfur</keyword>
<evidence type="ECO:0000313" key="6">
    <source>
        <dbReference type="EMBL" id="MEV0364727.1"/>
    </source>
</evidence>
<dbReference type="EMBL" id="JBFAIH010000010">
    <property type="protein sequence ID" value="MEV0364727.1"/>
    <property type="molecule type" value="Genomic_DNA"/>
</dbReference>
<dbReference type="RefSeq" id="WP_357980140.1">
    <property type="nucleotide sequence ID" value="NZ_JBFAIH010000010.1"/>
</dbReference>
<keyword evidence="1" id="KW-0949">S-adenosyl-L-methionine</keyword>
<keyword evidence="2" id="KW-0479">Metal-binding</keyword>
<keyword evidence="3" id="KW-0408">Iron</keyword>
<proteinExistence type="predicted"/>
<dbReference type="SFLD" id="SFLDG01067">
    <property type="entry name" value="SPASM/twitch_domain_containing"/>
    <property type="match status" value="1"/>
</dbReference>
<sequence>MTERQRDPNVSSAAAVQTSEVRLAGSASAVLMQPTTLCNLNCTYCYLPDRKQSKRMSVEIAEAVAVGVGQWSEQHPVTMVWHGGEPLAVDPHYFRALVEPFGSGAAHPITHAVQTNATRIDETWCEVFADVPVRVTVSIDGPDEVNDSRLDWSGRPSAARAMRGIDTLRRAGISFSMIAVVSDLSPESAGRLYRFACELGCENLGVNLAEKKGVYIGGQEPQTGVVAFWQELAACWQADPRIHVRELDHAYTYIRAELSGAAPQRAEHPIRPLPLVTWDGYYLPIGAELAGFRSPRHGEFTAGNVLETPLTVLAGRAGEVPWVAEALTGIANCRKQCEHFSYCRGGQVANKYFETGRLDTTETAYCRTSKIDLLEGILRHAEHTHT</sequence>
<dbReference type="Gene3D" id="3.20.20.70">
    <property type="entry name" value="Aldolase class I"/>
    <property type="match status" value="1"/>
</dbReference>
<evidence type="ECO:0000256" key="3">
    <source>
        <dbReference type="ARBA" id="ARBA00023004"/>
    </source>
</evidence>
<evidence type="ECO:0000256" key="1">
    <source>
        <dbReference type="ARBA" id="ARBA00022691"/>
    </source>
</evidence>
<reference evidence="6 7" key="1">
    <citation type="submission" date="2024-06" db="EMBL/GenBank/DDBJ databases">
        <title>The Natural Products Discovery Center: Release of the First 8490 Sequenced Strains for Exploring Actinobacteria Biosynthetic Diversity.</title>
        <authorList>
            <person name="Kalkreuter E."/>
            <person name="Kautsar S.A."/>
            <person name="Yang D."/>
            <person name="Bader C.D."/>
            <person name="Teijaro C.N."/>
            <person name="Fluegel L."/>
            <person name="Davis C.M."/>
            <person name="Simpson J.R."/>
            <person name="Lauterbach L."/>
            <person name="Steele A.D."/>
            <person name="Gui C."/>
            <person name="Meng S."/>
            <person name="Li G."/>
            <person name="Viehrig K."/>
            <person name="Ye F."/>
            <person name="Su P."/>
            <person name="Kiefer A.F."/>
            <person name="Nichols A."/>
            <person name="Cepeda A.J."/>
            <person name="Yan W."/>
            <person name="Fan B."/>
            <person name="Jiang Y."/>
            <person name="Adhikari A."/>
            <person name="Zheng C.-J."/>
            <person name="Schuster L."/>
            <person name="Cowan T.M."/>
            <person name="Smanski M.J."/>
            <person name="Chevrette M.G."/>
            <person name="De Carvalho L.P.S."/>
            <person name="Shen B."/>
        </authorList>
    </citation>
    <scope>NUCLEOTIDE SEQUENCE [LARGE SCALE GENOMIC DNA]</scope>
    <source>
        <strain evidence="6 7">NPDC050671</strain>
    </source>
</reference>
<evidence type="ECO:0000259" key="5">
    <source>
        <dbReference type="PROSITE" id="PS51918"/>
    </source>
</evidence>
<dbReference type="CDD" id="cd01335">
    <property type="entry name" value="Radical_SAM"/>
    <property type="match status" value="1"/>
</dbReference>
<dbReference type="SFLD" id="SFLDG01386">
    <property type="entry name" value="main_SPASM_domain-containing"/>
    <property type="match status" value="1"/>
</dbReference>
<dbReference type="Proteomes" id="UP001551658">
    <property type="component" value="Unassembled WGS sequence"/>
</dbReference>
<dbReference type="InterPro" id="IPR058240">
    <property type="entry name" value="rSAM_sf"/>
</dbReference>
<organism evidence="6 7">
    <name type="scientific">Nocardia fusca</name>
    <dbReference type="NCBI Taxonomy" id="941183"/>
    <lineage>
        <taxon>Bacteria</taxon>
        <taxon>Bacillati</taxon>
        <taxon>Actinomycetota</taxon>
        <taxon>Actinomycetes</taxon>
        <taxon>Mycobacteriales</taxon>
        <taxon>Nocardiaceae</taxon>
        <taxon>Nocardia</taxon>
    </lineage>
</organism>
<dbReference type="InterPro" id="IPR013785">
    <property type="entry name" value="Aldolase_TIM"/>
</dbReference>
<dbReference type="NCBIfam" id="NF041718">
    <property type="entry name" value="rSAM_phane_AMC"/>
    <property type="match status" value="1"/>
</dbReference>
<dbReference type="SFLD" id="SFLDS00029">
    <property type="entry name" value="Radical_SAM"/>
    <property type="match status" value="1"/>
</dbReference>
<dbReference type="InterPro" id="IPR023867">
    <property type="entry name" value="Sulphatase_maturase_rSAM"/>
</dbReference>
<dbReference type="InterPro" id="IPR006638">
    <property type="entry name" value="Elp3/MiaA/NifB-like_rSAM"/>
</dbReference>
<gene>
    <name evidence="6" type="primary">amcB</name>
    <name evidence="6" type="ORF">AB0H72_18720</name>
</gene>
<dbReference type="Pfam" id="PF04055">
    <property type="entry name" value="Radical_SAM"/>
    <property type="match status" value="1"/>
</dbReference>
<dbReference type="PANTHER" id="PTHR43273:SF8">
    <property type="entry name" value="RADICAL SAM DOMAIN PROTEIN"/>
    <property type="match status" value="1"/>
</dbReference>
<protein>
    <submittedName>
        <fullName evidence="6">Cyclophane-forming radical SAM peptide maturase AmcB</fullName>
    </submittedName>
</protein>
<evidence type="ECO:0000256" key="2">
    <source>
        <dbReference type="ARBA" id="ARBA00022723"/>
    </source>
</evidence>
<feature type="domain" description="Radical SAM core" evidence="5">
    <location>
        <begin position="24"/>
        <end position="250"/>
    </location>
</feature>
<dbReference type="PROSITE" id="PS51918">
    <property type="entry name" value="RADICAL_SAM"/>
    <property type="match status" value="1"/>
</dbReference>
<keyword evidence="7" id="KW-1185">Reference proteome</keyword>
<name>A0ABV3FAJ1_9NOCA</name>
<evidence type="ECO:0000313" key="7">
    <source>
        <dbReference type="Proteomes" id="UP001551658"/>
    </source>
</evidence>